<evidence type="ECO:0008006" key="3">
    <source>
        <dbReference type="Google" id="ProtNLM"/>
    </source>
</evidence>
<proteinExistence type="predicted"/>
<name>A0A366LJM0_9ACTN</name>
<accession>A0A366LJM0</accession>
<dbReference type="EMBL" id="QMEY01000039">
    <property type="protein sequence ID" value="RBQ14061.1"/>
    <property type="molecule type" value="Genomic_DNA"/>
</dbReference>
<dbReference type="Proteomes" id="UP000253303">
    <property type="component" value="Unassembled WGS sequence"/>
</dbReference>
<sequence>MMEYEFRFVVEGASVDDVAAVEALERGLDAMLFRGGGLDLVEIAAEGADAFDAAMRAAGRIAEQVPGLRPMRLHRDLVGIPEIAERAGTTRQNVHLWMTGQRRHSAAFPFPKPEGTAGRAQVWLWVEVNSWLEHQGMDDGVNRPSRNEIADIDSALNRGFHHQCRPVTESGAWSGSR</sequence>
<keyword evidence="2" id="KW-1185">Reference proteome</keyword>
<comment type="caution">
    <text evidence="1">The sequence shown here is derived from an EMBL/GenBank/DDBJ whole genome shotgun (WGS) entry which is preliminary data.</text>
</comment>
<organism evidence="1 2">
    <name type="scientific">Spongiactinospora rosea</name>
    <dbReference type="NCBI Taxonomy" id="2248750"/>
    <lineage>
        <taxon>Bacteria</taxon>
        <taxon>Bacillati</taxon>
        <taxon>Actinomycetota</taxon>
        <taxon>Actinomycetes</taxon>
        <taxon>Streptosporangiales</taxon>
        <taxon>Streptosporangiaceae</taxon>
        <taxon>Spongiactinospora</taxon>
    </lineage>
</organism>
<gene>
    <name evidence="1" type="ORF">DP939_42550</name>
</gene>
<evidence type="ECO:0000313" key="2">
    <source>
        <dbReference type="Proteomes" id="UP000253303"/>
    </source>
</evidence>
<reference evidence="1 2" key="1">
    <citation type="submission" date="2018-06" db="EMBL/GenBank/DDBJ databases">
        <title>Sphaerisporangium craniellae sp. nov., isolated from a marine sponge in the South China Sea.</title>
        <authorList>
            <person name="Li L."/>
        </authorList>
    </citation>
    <scope>NUCLEOTIDE SEQUENCE [LARGE SCALE GENOMIC DNA]</scope>
    <source>
        <strain evidence="1 2">LHW63015</strain>
    </source>
</reference>
<dbReference type="AlphaFoldDB" id="A0A366LJM0"/>
<protein>
    <recommendedName>
        <fullName evidence="3">DNA-binding protein</fullName>
    </recommendedName>
</protein>
<evidence type="ECO:0000313" key="1">
    <source>
        <dbReference type="EMBL" id="RBQ14061.1"/>
    </source>
</evidence>